<evidence type="ECO:0000256" key="1">
    <source>
        <dbReference type="SAM" id="MobiDB-lite"/>
    </source>
</evidence>
<evidence type="ECO:0000313" key="3">
    <source>
        <dbReference type="EMBL" id="QNP60899.1"/>
    </source>
</evidence>
<dbReference type="AlphaFoldDB" id="A0A7H0HK33"/>
<sequence>MPHKFTIQACALSLLMALSLTAPQTAAAKRKGSEATMQKKSTKAKQPRSSSEESTAERDRRLYRECKGRPNAGACLGYAKP</sequence>
<evidence type="ECO:0008006" key="5">
    <source>
        <dbReference type="Google" id="ProtNLM"/>
    </source>
</evidence>
<keyword evidence="2" id="KW-0732">Signal</keyword>
<evidence type="ECO:0000256" key="2">
    <source>
        <dbReference type="SAM" id="SignalP"/>
    </source>
</evidence>
<organism evidence="3 4">
    <name type="scientific">Paenacidovorax monticola</name>
    <dbReference type="NCBI Taxonomy" id="1926868"/>
    <lineage>
        <taxon>Bacteria</taxon>
        <taxon>Pseudomonadati</taxon>
        <taxon>Pseudomonadota</taxon>
        <taxon>Betaproteobacteria</taxon>
        <taxon>Burkholderiales</taxon>
        <taxon>Comamonadaceae</taxon>
        <taxon>Paenacidovorax</taxon>
    </lineage>
</organism>
<dbReference type="RefSeq" id="WP_187737879.1">
    <property type="nucleotide sequence ID" value="NZ_CP060790.1"/>
</dbReference>
<protein>
    <recommendedName>
        <fullName evidence="5">PsiF repeat-containing protein</fullName>
    </recommendedName>
</protein>
<dbReference type="KEGG" id="amon:H9L24_09165"/>
<proteinExistence type="predicted"/>
<feature type="compositionally biased region" description="Basic and acidic residues" evidence="1">
    <location>
        <begin position="55"/>
        <end position="68"/>
    </location>
</feature>
<reference evidence="3 4" key="1">
    <citation type="submission" date="2020-08" db="EMBL/GenBank/DDBJ databases">
        <title>Genome sequence of Acidovorax monticola KACC 19171T.</title>
        <authorList>
            <person name="Hyun D.-W."/>
            <person name="Bae J.-W."/>
        </authorList>
    </citation>
    <scope>NUCLEOTIDE SEQUENCE [LARGE SCALE GENOMIC DNA]</scope>
    <source>
        <strain evidence="3 4">KACC 19171</strain>
    </source>
</reference>
<feature type="signal peptide" evidence="2">
    <location>
        <begin position="1"/>
        <end position="28"/>
    </location>
</feature>
<keyword evidence="4" id="KW-1185">Reference proteome</keyword>
<dbReference type="Proteomes" id="UP000516057">
    <property type="component" value="Chromosome"/>
</dbReference>
<dbReference type="EMBL" id="CP060790">
    <property type="protein sequence ID" value="QNP60899.1"/>
    <property type="molecule type" value="Genomic_DNA"/>
</dbReference>
<feature type="chain" id="PRO_5028966226" description="PsiF repeat-containing protein" evidence="2">
    <location>
        <begin position="29"/>
        <end position="81"/>
    </location>
</feature>
<evidence type="ECO:0000313" key="4">
    <source>
        <dbReference type="Proteomes" id="UP000516057"/>
    </source>
</evidence>
<feature type="region of interest" description="Disordered" evidence="1">
    <location>
        <begin position="24"/>
        <end position="81"/>
    </location>
</feature>
<accession>A0A7H0HK33</accession>
<name>A0A7H0HK33_9BURK</name>
<gene>
    <name evidence="3" type="ORF">H9L24_09165</name>
</gene>